<evidence type="ECO:0000256" key="5">
    <source>
        <dbReference type="SAM" id="MobiDB-lite"/>
    </source>
</evidence>
<sequence>MTTTSPSVLIVGAGPTGLFHALTLLRNGIPVRIIEKQDAFQVGTRGCGLQPRTVEIYKLLGLLPDLLEVKADPFPVFEFDSPQGSIEDTEGKAVPMIEEVENTPSRPFNNGFMLMQERQEHLLRSAILRDYGVQVELSTELRSFEEHEDHVIAHVVKISDGEEKSETIYAHFLVGADGGKSTIRKQLGIEFVGDSSDAHSIGMVAGDIVGLEGTLDQKIWRLWGSPRDKKLSIRPCCVPGKNYLNFFLGGRNVDLDKVVSSRDVLLSTIHDITGRDDMKFGEVITMNIWRPNIRMVGSFGKGRVFIAGDAAHVHSPTGGQGMNSGAQDAINLGWKLALVDKNLAPKSILESYTQERVPVIASMLEMTTKLFNKTFKPSADETTADGMKREYELRMFGVNYRKSPIVVDERYTYTDEDTVDPYRSGDDGTVRAGDRAPDAPQLSQLSPVAQSTTFFDIFSPAYHTVLIFTHPGEETEKIIHRASRFPKDIVKTVLVLPQSSSTSITSAADIVVVDTEGFAFKHYMIEDKNLPTFVIVRPDGFIGGLVHGAEGLRKYFNIVLL</sequence>
<dbReference type="PRINTS" id="PR00420">
    <property type="entry name" value="RNGMNOXGNASE"/>
</dbReference>
<evidence type="ECO:0000313" key="8">
    <source>
        <dbReference type="Proteomes" id="UP000799118"/>
    </source>
</evidence>
<dbReference type="GO" id="GO:0016709">
    <property type="term" value="F:oxidoreductase activity, acting on paired donors, with incorporation or reduction of molecular oxygen, NAD(P)H as one donor, and incorporation of one atom of oxygen"/>
    <property type="evidence" value="ECO:0007669"/>
    <property type="project" value="UniProtKB-ARBA"/>
</dbReference>
<evidence type="ECO:0000256" key="1">
    <source>
        <dbReference type="ARBA" id="ARBA00001974"/>
    </source>
</evidence>
<evidence type="ECO:0000259" key="6">
    <source>
        <dbReference type="Pfam" id="PF01494"/>
    </source>
</evidence>
<keyword evidence="2" id="KW-0285">Flavoprotein</keyword>
<dbReference type="AlphaFoldDB" id="A0A6A4GUU1"/>
<dbReference type="PANTHER" id="PTHR43004">
    <property type="entry name" value="TRK SYSTEM POTASSIUM UPTAKE PROTEIN"/>
    <property type="match status" value="1"/>
</dbReference>
<dbReference type="EMBL" id="ML769720">
    <property type="protein sequence ID" value="KAE9388904.1"/>
    <property type="molecule type" value="Genomic_DNA"/>
</dbReference>
<dbReference type="OrthoDB" id="2690153at2759"/>
<dbReference type="InterPro" id="IPR002938">
    <property type="entry name" value="FAD-bd"/>
</dbReference>
<evidence type="ECO:0000313" key="7">
    <source>
        <dbReference type="EMBL" id="KAE9388904.1"/>
    </source>
</evidence>
<keyword evidence="3" id="KW-0274">FAD</keyword>
<accession>A0A6A4GUU1</accession>
<dbReference type="PANTHER" id="PTHR43004:SF19">
    <property type="entry name" value="BINDING MONOOXYGENASE, PUTATIVE (JCVI)-RELATED"/>
    <property type="match status" value="1"/>
</dbReference>
<evidence type="ECO:0000256" key="3">
    <source>
        <dbReference type="ARBA" id="ARBA00022827"/>
    </source>
</evidence>
<dbReference type="Gene3D" id="3.50.50.60">
    <property type="entry name" value="FAD/NAD(P)-binding domain"/>
    <property type="match status" value="1"/>
</dbReference>
<organism evidence="7 8">
    <name type="scientific">Gymnopus androsaceus JB14</name>
    <dbReference type="NCBI Taxonomy" id="1447944"/>
    <lineage>
        <taxon>Eukaryota</taxon>
        <taxon>Fungi</taxon>
        <taxon>Dikarya</taxon>
        <taxon>Basidiomycota</taxon>
        <taxon>Agaricomycotina</taxon>
        <taxon>Agaricomycetes</taxon>
        <taxon>Agaricomycetidae</taxon>
        <taxon>Agaricales</taxon>
        <taxon>Marasmiineae</taxon>
        <taxon>Omphalotaceae</taxon>
        <taxon>Gymnopus</taxon>
    </lineage>
</organism>
<evidence type="ECO:0000256" key="4">
    <source>
        <dbReference type="ARBA" id="ARBA00023002"/>
    </source>
</evidence>
<dbReference type="GO" id="GO:0071949">
    <property type="term" value="F:FAD binding"/>
    <property type="evidence" value="ECO:0007669"/>
    <property type="project" value="InterPro"/>
</dbReference>
<dbReference type="Gene3D" id="3.40.30.120">
    <property type="match status" value="1"/>
</dbReference>
<dbReference type="Proteomes" id="UP000799118">
    <property type="component" value="Unassembled WGS sequence"/>
</dbReference>
<keyword evidence="8" id="KW-1185">Reference proteome</keyword>
<name>A0A6A4GUU1_9AGAR</name>
<dbReference type="Gene3D" id="3.30.9.10">
    <property type="entry name" value="D-Amino Acid Oxidase, subunit A, domain 2"/>
    <property type="match status" value="1"/>
</dbReference>
<feature type="region of interest" description="Disordered" evidence="5">
    <location>
        <begin position="417"/>
        <end position="443"/>
    </location>
</feature>
<dbReference type="InterPro" id="IPR050641">
    <property type="entry name" value="RIFMO-like"/>
</dbReference>
<dbReference type="InterPro" id="IPR036188">
    <property type="entry name" value="FAD/NAD-bd_sf"/>
</dbReference>
<gene>
    <name evidence="7" type="ORF">BT96DRAFT_866562</name>
</gene>
<protein>
    <recommendedName>
        <fullName evidence="6">FAD-binding domain-containing protein</fullName>
    </recommendedName>
</protein>
<reference evidence="7" key="1">
    <citation type="journal article" date="2019" name="Environ. Microbiol.">
        <title>Fungal ecological strategies reflected in gene transcription - a case study of two litter decomposers.</title>
        <authorList>
            <person name="Barbi F."/>
            <person name="Kohler A."/>
            <person name="Barry K."/>
            <person name="Baskaran P."/>
            <person name="Daum C."/>
            <person name="Fauchery L."/>
            <person name="Ihrmark K."/>
            <person name="Kuo A."/>
            <person name="LaButti K."/>
            <person name="Lipzen A."/>
            <person name="Morin E."/>
            <person name="Grigoriev I.V."/>
            <person name="Henrissat B."/>
            <person name="Lindahl B."/>
            <person name="Martin F."/>
        </authorList>
    </citation>
    <scope>NUCLEOTIDE SEQUENCE</scope>
    <source>
        <strain evidence="7">JB14</strain>
    </source>
</reference>
<proteinExistence type="predicted"/>
<dbReference type="SUPFAM" id="SSF51905">
    <property type="entry name" value="FAD/NAD(P)-binding domain"/>
    <property type="match status" value="1"/>
</dbReference>
<feature type="domain" description="FAD-binding" evidence="6">
    <location>
        <begin position="7"/>
        <end position="365"/>
    </location>
</feature>
<dbReference type="Pfam" id="PF01494">
    <property type="entry name" value="FAD_binding_3"/>
    <property type="match status" value="1"/>
</dbReference>
<feature type="compositionally biased region" description="Basic and acidic residues" evidence="5">
    <location>
        <begin position="423"/>
        <end position="437"/>
    </location>
</feature>
<comment type="cofactor">
    <cofactor evidence="1">
        <name>FAD</name>
        <dbReference type="ChEBI" id="CHEBI:57692"/>
    </cofactor>
</comment>
<keyword evidence="4" id="KW-0560">Oxidoreductase</keyword>
<evidence type="ECO:0000256" key="2">
    <source>
        <dbReference type="ARBA" id="ARBA00022630"/>
    </source>
</evidence>